<evidence type="ECO:0000256" key="7">
    <source>
        <dbReference type="ARBA" id="ARBA00023136"/>
    </source>
</evidence>
<comment type="similarity">
    <text evidence="10 11">Belongs to the TonB-dependent receptor family.</text>
</comment>
<keyword evidence="6 11" id="KW-0798">TonB box</keyword>
<dbReference type="PROSITE" id="PS52016">
    <property type="entry name" value="TONB_DEPENDENT_REC_3"/>
    <property type="match status" value="1"/>
</dbReference>
<gene>
    <name evidence="15" type="ORF">K1Y79_27205</name>
</gene>
<evidence type="ECO:0000259" key="14">
    <source>
        <dbReference type="Pfam" id="PF07715"/>
    </source>
</evidence>
<evidence type="ECO:0000256" key="2">
    <source>
        <dbReference type="ARBA" id="ARBA00022448"/>
    </source>
</evidence>
<dbReference type="InterPro" id="IPR039426">
    <property type="entry name" value="TonB-dep_rcpt-like"/>
</dbReference>
<evidence type="ECO:0000256" key="9">
    <source>
        <dbReference type="ARBA" id="ARBA00023237"/>
    </source>
</evidence>
<reference evidence="15 16" key="1">
    <citation type="submission" date="2021-08" db="EMBL/GenBank/DDBJ databases">
        <title>The genome sequence of Chitinophaga sp. B61.</title>
        <authorList>
            <person name="Zhang X."/>
        </authorList>
    </citation>
    <scope>NUCLEOTIDE SEQUENCE [LARGE SCALE GENOMIC DNA]</scope>
    <source>
        <strain evidence="15 16">B61</strain>
    </source>
</reference>
<dbReference type="PANTHER" id="PTHR30069">
    <property type="entry name" value="TONB-DEPENDENT OUTER MEMBRANE RECEPTOR"/>
    <property type="match status" value="1"/>
</dbReference>
<keyword evidence="16" id="KW-1185">Reference proteome</keyword>
<evidence type="ECO:0000256" key="10">
    <source>
        <dbReference type="PROSITE-ProRule" id="PRU01360"/>
    </source>
</evidence>
<evidence type="ECO:0000313" key="16">
    <source>
        <dbReference type="Proteomes" id="UP000812961"/>
    </source>
</evidence>
<feature type="domain" description="TonB-dependent receptor plug" evidence="14">
    <location>
        <begin position="58"/>
        <end position="162"/>
    </location>
</feature>
<dbReference type="InterPro" id="IPR036942">
    <property type="entry name" value="Beta-barrel_TonB_sf"/>
</dbReference>
<evidence type="ECO:0000256" key="4">
    <source>
        <dbReference type="ARBA" id="ARBA00022692"/>
    </source>
</evidence>
<feature type="chain" id="PRO_5045639906" evidence="12">
    <location>
        <begin position="26"/>
        <end position="699"/>
    </location>
</feature>
<dbReference type="Gene3D" id="2.170.130.10">
    <property type="entry name" value="TonB-dependent receptor, plug domain"/>
    <property type="match status" value="1"/>
</dbReference>
<evidence type="ECO:0000256" key="6">
    <source>
        <dbReference type="ARBA" id="ARBA00023077"/>
    </source>
</evidence>
<dbReference type="Pfam" id="PF00593">
    <property type="entry name" value="TonB_dep_Rec_b-barrel"/>
    <property type="match status" value="1"/>
</dbReference>
<evidence type="ECO:0000313" key="15">
    <source>
        <dbReference type="EMBL" id="MBW8688054.1"/>
    </source>
</evidence>
<proteinExistence type="inferred from homology"/>
<keyword evidence="5 12" id="KW-0732">Signal</keyword>
<keyword evidence="8 15" id="KW-0675">Receptor</keyword>
<evidence type="ECO:0000256" key="8">
    <source>
        <dbReference type="ARBA" id="ARBA00023170"/>
    </source>
</evidence>
<organism evidence="15 16">
    <name type="scientific">Chitinophaga rhizophila</name>
    <dbReference type="NCBI Taxonomy" id="2866212"/>
    <lineage>
        <taxon>Bacteria</taxon>
        <taxon>Pseudomonadati</taxon>
        <taxon>Bacteroidota</taxon>
        <taxon>Chitinophagia</taxon>
        <taxon>Chitinophagales</taxon>
        <taxon>Chitinophagaceae</taxon>
        <taxon>Chitinophaga</taxon>
    </lineage>
</organism>
<keyword evidence="3 10" id="KW-1134">Transmembrane beta strand</keyword>
<dbReference type="PANTHER" id="PTHR30069:SF29">
    <property type="entry name" value="HEMOGLOBIN AND HEMOGLOBIN-HAPTOGLOBIN-BINDING PROTEIN 1-RELATED"/>
    <property type="match status" value="1"/>
</dbReference>
<keyword evidence="4 10" id="KW-0812">Transmembrane</keyword>
<name>A0ABS7GK12_9BACT</name>
<comment type="caution">
    <text evidence="15">The sequence shown here is derived from an EMBL/GenBank/DDBJ whole genome shotgun (WGS) entry which is preliminary data.</text>
</comment>
<evidence type="ECO:0000256" key="11">
    <source>
        <dbReference type="RuleBase" id="RU003357"/>
    </source>
</evidence>
<dbReference type="Gene3D" id="2.40.170.20">
    <property type="entry name" value="TonB-dependent receptor, beta-barrel domain"/>
    <property type="match status" value="1"/>
</dbReference>
<evidence type="ECO:0000256" key="12">
    <source>
        <dbReference type="SAM" id="SignalP"/>
    </source>
</evidence>
<evidence type="ECO:0000256" key="1">
    <source>
        <dbReference type="ARBA" id="ARBA00004571"/>
    </source>
</evidence>
<dbReference type="Proteomes" id="UP000812961">
    <property type="component" value="Unassembled WGS sequence"/>
</dbReference>
<dbReference type="InterPro" id="IPR037066">
    <property type="entry name" value="Plug_dom_sf"/>
</dbReference>
<dbReference type="CDD" id="cd01347">
    <property type="entry name" value="ligand_gated_channel"/>
    <property type="match status" value="1"/>
</dbReference>
<keyword evidence="7 10" id="KW-0472">Membrane</keyword>
<feature type="domain" description="TonB-dependent receptor-like beta-barrel" evidence="13">
    <location>
        <begin position="244"/>
        <end position="656"/>
    </location>
</feature>
<evidence type="ECO:0000259" key="13">
    <source>
        <dbReference type="Pfam" id="PF00593"/>
    </source>
</evidence>
<sequence length="699" mass="77989">MLLYFMRSQFIVFGLSIALCNSAWAQSGEKTATVNAIADSIHLRDVVITGQYAPQSLKQSVYQVRTISSEYIQLRGATNVLGVLDNQLGIRFSNDATLGETDVEVMGMSGTNVKILLDGVPLVDRGSTRQSLSQIDVNTIERIEIVEGPMSVVYGTDALAGVINIITKKYQGKDQLSVTARIQEETVGKEYNFLSGEGSHNANIGIQWGHKGFFAGAGITRNDFGGWSDSLTGRRKAWKPKDQLVANGSFGYSNKQLKVWYRLDYLKEDILSRGDINYDNGKATDQQYTTDRYTHQAQAVWQLNKDLSVNATASYQDYKRVTRTTIKDFTNNSEVLAPDAGAQDVSKFNTLFFRATAQYNLSPVWSFQPGVEYRRDGSAGQRILGTPHITDYSAFLSAEIKPVHWLNIRPGVRLSENSVYDAPPVIPSINTKFALRNDLDLRLSYAHGFRAPALRELYFYFFDASHSIKGNNELKAEYSNSVTGSVSWQAIQKGPVKVGVTATGFYNDFNDRIDLATINGSDTSTYVNISKFKTTGGTISTLLNWKNLEVNAGFSYIARYNQFADDETYNKTNPTPQFTWTPEVNANITYRFRKLGAALNLSYKFNGERPAYEEVTTTAAPAFVHEIRTQAFHQADLTATKNITRYLIVNAGVRNLFDNTNINNSTLTSGQAHTTGGVLPMWYGRSYFLGLSFNWNRNK</sequence>
<evidence type="ECO:0000256" key="3">
    <source>
        <dbReference type="ARBA" id="ARBA00022452"/>
    </source>
</evidence>
<dbReference type="InterPro" id="IPR000531">
    <property type="entry name" value="Beta-barrel_TonB"/>
</dbReference>
<dbReference type="SUPFAM" id="SSF56935">
    <property type="entry name" value="Porins"/>
    <property type="match status" value="1"/>
</dbReference>
<dbReference type="Pfam" id="PF07715">
    <property type="entry name" value="Plug"/>
    <property type="match status" value="1"/>
</dbReference>
<dbReference type="InterPro" id="IPR012910">
    <property type="entry name" value="Plug_dom"/>
</dbReference>
<protein>
    <submittedName>
        <fullName evidence="15">TonB-dependent receptor</fullName>
    </submittedName>
</protein>
<keyword evidence="2 10" id="KW-0813">Transport</keyword>
<dbReference type="EMBL" id="JAICCF010000006">
    <property type="protein sequence ID" value="MBW8688054.1"/>
    <property type="molecule type" value="Genomic_DNA"/>
</dbReference>
<accession>A0ABS7GK12</accession>
<comment type="subcellular location">
    <subcellularLocation>
        <location evidence="1 10">Cell outer membrane</location>
        <topology evidence="1 10">Multi-pass membrane protein</topology>
    </subcellularLocation>
</comment>
<evidence type="ECO:0000256" key="5">
    <source>
        <dbReference type="ARBA" id="ARBA00022729"/>
    </source>
</evidence>
<feature type="signal peptide" evidence="12">
    <location>
        <begin position="1"/>
        <end position="25"/>
    </location>
</feature>
<keyword evidence="9 10" id="KW-0998">Cell outer membrane</keyword>